<dbReference type="PROSITE" id="PS50983">
    <property type="entry name" value="FE_B12_PBP"/>
    <property type="match status" value="1"/>
</dbReference>
<comment type="similarity">
    <text evidence="2">Belongs to the bacterial solute-binding protein 8 family.</text>
</comment>
<organism evidence="7 8">
    <name type="scientific">Clavibacter michiganensis subsp. michiganensis</name>
    <dbReference type="NCBI Taxonomy" id="33013"/>
    <lineage>
        <taxon>Bacteria</taxon>
        <taxon>Bacillati</taxon>
        <taxon>Actinomycetota</taxon>
        <taxon>Actinomycetes</taxon>
        <taxon>Micrococcales</taxon>
        <taxon>Microbacteriaceae</taxon>
        <taxon>Clavibacter</taxon>
    </lineage>
</organism>
<dbReference type="CDD" id="cd01146">
    <property type="entry name" value="FhuD"/>
    <property type="match status" value="1"/>
</dbReference>
<dbReference type="GO" id="GO:1901678">
    <property type="term" value="P:iron coordination entity transport"/>
    <property type="evidence" value="ECO:0007669"/>
    <property type="project" value="UniProtKB-ARBA"/>
</dbReference>
<dbReference type="InterPro" id="IPR051313">
    <property type="entry name" value="Bact_iron-sidero_bind"/>
</dbReference>
<dbReference type="SUPFAM" id="SSF53807">
    <property type="entry name" value="Helical backbone' metal receptor"/>
    <property type="match status" value="1"/>
</dbReference>
<keyword evidence="4" id="KW-0732">Signal</keyword>
<dbReference type="GO" id="GO:0030288">
    <property type="term" value="C:outer membrane-bounded periplasmic space"/>
    <property type="evidence" value="ECO:0007669"/>
    <property type="project" value="TreeGrafter"/>
</dbReference>
<feature type="region of interest" description="Disordered" evidence="5">
    <location>
        <begin position="1"/>
        <end position="28"/>
    </location>
</feature>
<protein>
    <submittedName>
        <fullName evidence="7">Putative siderophore-binding lipoprotein YfiY</fullName>
    </submittedName>
</protein>
<feature type="domain" description="Fe/B12 periplasmic-binding" evidence="6">
    <location>
        <begin position="88"/>
        <end position="339"/>
    </location>
</feature>
<name>A0A251XJN7_CLAMM</name>
<evidence type="ECO:0000256" key="5">
    <source>
        <dbReference type="SAM" id="MobiDB-lite"/>
    </source>
</evidence>
<gene>
    <name evidence="7" type="primary">yfiY_1</name>
    <name evidence="7" type="ORF">CMMCAS07_01820</name>
</gene>
<accession>A0A251XJN7</accession>
<dbReference type="InterPro" id="IPR002491">
    <property type="entry name" value="ABC_transptr_periplasmic_BD"/>
</dbReference>
<evidence type="ECO:0000313" key="7">
    <source>
        <dbReference type="EMBL" id="OUE03657.1"/>
    </source>
</evidence>
<evidence type="ECO:0000313" key="8">
    <source>
        <dbReference type="Proteomes" id="UP000195062"/>
    </source>
</evidence>
<evidence type="ECO:0000259" key="6">
    <source>
        <dbReference type="PROSITE" id="PS50983"/>
    </source>
</evidence>
<dbReference type="Pfam" id="PF01497">
    <property type="entry name" value="Peripla_BP_2"/>
    <property type="match status" value="1"/>
</dbReference>
<reference evidence="7 8" key="1">
    <citation type="submission" date="2016-08" db="EMBL/GenBank/DDBJ databases">
        <title>Genome sequence of Clavibacter michiganensis subsp. michiganensis strain CASJ007.</title>
        <authorList>
            <person name="Thapa S.P."/>
            <person name="Coaker G."/>
        </authorList>
    </citation>
    <scope>NUCLEOTIDE SEQUENCE [LARGE SCALE GENOMIC DNA]</scope>
    <source>
        <strain evidence="7">CASJ007</strain>
    </source>
</reference>
<proteinExistence type="inferred from homology"/>
<keyword evidence="3" id="KW-0813">Transport</keyword>
<sequence>MPALPSRRLPSNEGHRDPSRADLSDRVPAARTARRPLAAALTALVVLGLAACAPATSGGAAPTGSADAGTRTVTDARGEVEVPAAPKRVVVLEPVALDTSVALGEIPVGAAVLNETAGVPAYLGADAAGAEVVGTVPEPGVERIAALAPDLIIGTESRHAAIHDQLASIAPTVFLASQADPWRDNVALVGEALGRADDAAALLGDYQARCDAIAQEYAVAGTTAQMIRPRDGLLTLYGPESFAGSTLECAGFTTPERDWEGSISVDLSPEKVLEARADQVFVTTTDVDDASSVPAAITDNAASFPALHLVDQSYWITGVGPLGGLKVLDDIEDVLRAAR</sequence>
<evidence type="ECO:0000256" key="1">
    <source>
        <dbReference type="ARBA" id="ARBA00004196"/>
    </source>
</evidence>
<evidence type="ECO:0000256" key="4">
    <source>
        <dbReference type="ARBA" id="ARBA00022729"/>
    </source>
</evidence>
<keyword evidence="8" id="KW-1185">Reference proteome</keyword>
<evidence type="ECO:0000256" key="3">
    <source>
        <dbReference type="ARBA" id="ARBA00022448"/>
    </source>
</evidence>
<keyword evidence="7" id="KW-0449">Lipoprotein</keyword>
<dbReference type="AlphaFoldDB" id="A0A251XJN7"/>
<dbReference type="Proteomes" id="UP000195062">
    <property type="component" value="Unassembled WGS sequence"/>
</dbReference>
<dbReference type="Gene3D" id="3.40.50.1980">
    <property type="entry name" value="Nitrogenase molybdenum iron protein domain"/>
    <property type="match status" value="2"/>
</dbReference>
<dbReference type="PANTHER" id="PTHR30532">
    <property type="entry name" value="IRON III DICITRATE-BINDING PERIPLASMIC PROTEIN"/>
    <property type="match status" value="1"/>
</dbReference>
<dbReference type="EMBL" id="MDHH01000001">
    <property type="protein sequence ID" value="OUE03657.1"/>
    <property type="molecule type" value="Genomic_DNA"/>
</dbReference>
<comment type="caution">
    <text evidence="7">The sequence shown here is derived from an EMBL/GenBank/DDBJ whole genome shotgun (WGS) entry which is preliminary data.</text>
</comment>
<dbReference type="PANTHER" id="PTHR30532:SF1">
    <property type="entry name" value="IRON(3+)-HYDROXAMATE-BINDING PROTEIN FHUD"/>
    <property type="match status" value="1"/>
</dbReference>
<comment type="subcellular location">
    <subcellularLocation>
        <location evidence="1">Cell envelope</location>
    </subcellularLocation>
</comment>
<evidence type="ECO:0000256" key="2">
    <source>
        <dbReference type="ARBA" id="ARBA00008814"/>
    </source>
</evidence>
<feature type="compositionally biased region" description="Basic and acidic residues" evidence="5">
    <location>
        <begin position="13"/>
        <end position="25"/>
    </location>
</feature>